<comment type="caution">
    <text evidence="1">The sequence shown here is derived from an EMBL/GenBank/DDBJ whole genome shotgun (WGS) entry which is preliminary data.</text>
</comment>
<dbReference type="InterPro" id="IPR058595">
    <property type="entry name" value="Avidin-like"/>
</dbReference>
<name>A0ABT4SC35_9ACTN</name>
<dbReference type="RefSeq" id="WP_270155322.1">
    <property type="nucleotide sequence ID" value="NZ_JAPNNL010000044.1"/>
</dbReference>
<accession>A0ABT4SC35</accession>
<reference evidence="1" key="1">
    <citation type="submission" date="2022-11" db="EMBL/GenBank/DDBJ databases">
        <title>Nonomuraea corallina sp. nov., a new species of the genus Nonomuraea isolated from sea side sediment in Thai sea.</title>
        <authorList>
            <person name="Ngamcharungchit C."/>
            <person name="Matsumoto A."/>
            <person name="Suriyachadkun C."/>
            <person name="Panbangred W."/>
            <person name="Inahashi Y."/>
            <person name="Intra B."/>
        </authorList>
    </citation>
    <scope>NUCLEOTIDE SEQUENCE</scope>
    <source>
        <strain evidence="1">MCN248</strain>
    </source>
</reference>
<dbReference type="Proteomes" id="UP001144036">
    <property type="component" value="Unassembled WGS sequence"/>
</dbReference>
<proteinExistence type="predicted"/>
<evidence type="ECO:0000313" key="2">
    <source>
        <dbReference type="Proteomes" id="UP001144036"/>
    </source>
</evidence>
<organism evidence="1 2">
    <name type="scientific">Nonomuraea corallina</name>
    <dbReference type="NCBI Taxonomy" id="2989783"/>
    <lineage>
        <taxon>Bacteria</taxon>
        <taxon>Bacillati</taxon>
        <taxon>Actinomycetota</taxon>
        <taxon>Actinomycetes</taxon>
        <taxon>Streptosporangiales</taxon>
        <taxon>Streptosporangiaceae</taxon>
        <taxon>Nonomuraea</taxon>
    </lineage>
</organism>
<protein>
    <recommendedName>
        <fullName evidence="3">Head-tail adaptor protein</fullName>
    </recommendedName>
</protein>
<evidence type="ECO:0000313" key="1">
    <source>
        <dbReference type="EMBL" id="MDA0634511.1"/>
    </source>
</evidence>
<sequence>MNLLNGRRFVMVSSTASKVDPEGPTEFEYWEEDGVVWGSYTGDTVTVGRFVGTRKDDRISISYVHALVAGGVAAGRSDSRMEKEPDGRLRLVEEFMFAGDDTPHVSVCTEVV</sequence>
<keyword evidence="2" id="KW-1185">Reference proteome</keyword>
<dbReference type="Pfam" id="PF26421">
    <property type="entry name" value="Avidin_like"/>
    <property type="match status" value="1"/>
</dbReference>
<gene>
    <name evidence="1" type="ORF">OUY22_13885</name>
</gene>
<dbReference type="EMBL" id="JAPNNL010000044">
    <property type="protein sequence ID" value="MDA0634511.1"/>
    <property type="molecule type" value="Genomic_DNA"/>
</dbReference>
<evidence type="ECO:0008006" key="3">
    <source>
        <dbReference type="Google" id="ProtNLM"/>
    </source>
</evidence>